<proteinExistence type="inferred from homology"/>
<comment type="similarity">
    <text evidence="2 5">Belongs to the RecX family.</text>
</comment>
<organism evidence="9 10">
    <name type="scientific">Larsenimonas suaedae</name>
    <dbReference type="NCBI Taxonomy" id="1851019"/>
    <lineage>
        <taxon>Bacteria</taxon>
        <taxon>Pseudomonadati</taxon>
        <taxon>Pseudomonadota</taxon>
        <taxon>Gammaproteobacteria</taxon>
        <taxon>Oceanospirillales</taxon>
        <taxon>Halomonadaceae</taxon>
        <taxon>Larsenimonas</taxon>
    </lineage>
</organism>
<dbReference type="HAMAP" id="MF_01114">
    <property type="entry name" value="RecX"/>
    <property type="match status" value="1"/>
</dbReference>
<name>A0ABU1GW43_9GAMM</name>
<dbReference type="EMBL" id="JARWAO010000002">
    <property type="protein sequence ID" value="MDR5895543.1"/>
    <property type="molecule type" value="Genomic_DNA"/>
</dbReference>
<keyword evidence="10" id="KW-1185">Reference proteome</keyword>
<evidence type="ECO:0000256" key="2">
    <source>
        <dbReference type="ARBA" id="ARBA00009695"/>
    </source>
</evidence>
<feature type="domain" description="RecX first three-helical" evidence="8">
    <location>
        <begin position="17"/>
        <end position="53"/>
    </location>
</feature>
<dbReference type="Proteomes" id="UP001269375">
    <property type="component" value="Unassembled WGS sequence"/>
</dbReference>
<sequence>MAFNAPPSSDTPKISPRDAAIMLLARREYSRHELEERLTRKGHAFDDIAPVLDALIEEGLQSDERFAEHFVRGHVLRGNGPLKILSGLRSRGIDKTLAKEALAASGVDWYSAACEALQKRFSGPGDSAPEKAKRLRFLASRGYESAHAYHAIEVAFSDE</sequence>
<dbReference type="PANTHER" id="PTHR33602:SF1">
    <property type="entry name" value="REGULATORY PROTEIN RECX FAMILY PROTEIN"/>
    <property type="match status" value="1"/>
</dbReference>
<dbReference type="InterPro" id="IPR053925">
    <property type="entry name" value="RecX_HTH_3rd"/>
</dbReference>
<dbReference type="InterPro" id="IPR036388">
    <property type="entry name" value="WH-like_DNA-bd_sf"/>
</dbReference>
<evidence type="ECO:0000256" key="5">
    <source>
        <dbReference type="HAMAP-Rule" id="MF_01114"/>
    </source>
</evidence>
<evidence type="ECO:0000259" key="6">
    <source>
        <dbReference type="Pfam" id="PF02631"/>
    </source>
</evidence>
<evidence type="ECO:0000256" key="4">
    <source>
        <dbReference type="ARBA" id="ARBA00022490"/>
    </source>
</evidence>
<evidence type="ECO:0000259" key="8">
    <source>
        <dbReference type="Pfam" id="PF21982"/>
    </source>
</evidence>
<evidence type="ECO:0000256" key="1">
    <source>
        <dbReference type="ARBA" id="ARBA00004496"/>
    </source>
</evidence>
<gene>
    <name evidence="5" type="primary">recX</name>
    <name evidence="9" type="ORF">QC825_05605</name>
</gene>
<protein>
    <recommendedName>
        <fullName evidence="3 5">Regulatory protein RecX</fullName>
    </recommendedName>
</protein>
<comment type="caution">
    <text evidence="9">The sequence shown here is derived from an EMBL/GenBank/DDBJ whole genome shotgun (WGS) entry which is preliminary data.</text>
</comment>
<evidence type="ECO:0000256" key="3">
    <source>
        <dbReference type="ARBA" id="ARBA00018111"/>
    </source>
</evidence>
<dbReference type="Pfam" id="PF21982">
    <property type="entry name" value="RecX_HTH1"/>
    <property type="match status" value="1"/>
</dbReference>
<feature type="domain" description="RecX third three-helical" evidence="7">
    <location>
        <begin position="110"/>
        <end position="152"/>
    </location>
</feature>
<dbReference type="Gene3D" id="1.10.10.10">
    <property type="entry name" value="Winged helix-like DNA-binding domain superfamily/Winged helix DNA-binding domain"/>
    <property type="match status" value="3"/>
</dbReference>
<dbReference type="PANTHER" id="PTHR33602">
    <property type="entry name" value="REGULATORY PROTEIN RECX FAMILY PROTEIN"/>
    <property type="match status" value="1"/>
</dbReference>
<accession>A0ABU1GW43</accession>
<dbReference type="Pfam" id="PF21981">
    <property type="entry name" value="RecX_HTH3"/>
    <property type="match status" value="1"/>
</dbReference>
<keyword evidence="4 5" id="KW-0963">Cytoplasm</keyword>
<dbReference type="Pfam" id="PF02631">
    <property type="entry name" value="RecX_HTH2"/>
    <property type="match status" value="1"/>
</dbReference>
<evidence type="ECO:0000259" key="7">
    <source>
        <dbReference type="Pfam" id="PF21981"/>
    </source>
</evidence>
<reference evidence="9 10" key="1">
    <citation type="submission" date="2023-04" db="EMBL/GenBank/DDBJ databases">
        <title>A long-awaited taxogenomic arrangement of the family Halomonadaceae.</title>
        <authorList>
            <person name="De La Haba R."/>
            <person name="Chuvochina M."/>
            <person name="Wittouck S."/>
            <person name="Arahal D.R."/>
            <person name="Sanchez-Porro C."/>
            <person name="Hugenholtz P."/>
            <person name="Ventosa A."/>
        </authorList>
    </citation>
    <scope>NUCLEOTIDE SEQUENCE [LARGE SCALE GENOMIC DNA]</scope>
    <source>
        <strain evidence="9 10">DSM 22428</strain>
    </source>
</reference>
<dbReference type="RefSeq" id="WP_251591636.1">
    <property type="nucleotide sequence ID" value="NZ_JAMLJI010000001.1"/>
</dbReference>
<comment type="subcellular location">
    <subcellularLocation>
        <location evidence="1 5">Cytoplasm</location>
    </subcellularLocation>
</comment>
<dbReference type="InterPro" id="IPR053924">
    <property type="entry name" value="RecX_HTH_2nd"/>
</dbReference>
<evidence type="ECO:0000313" key="9">
    <source>
        <dbReference type="EMBL" id="MDR5895543.1"/>
    </source>
</evidence>
<dbReference type="InterPro" id="IPR003783">
    <property type="entry name" value="Regulatory_RecX"/>
</dbReference>
<evidence type="ECO:0000313" key="10">
    <source>
        <dbReference type="Proteomes" id="UP001269375"/>
    </source>
</evidence>
<comment type="function">
    <text evidence="5">Modulates RecA activity.</text>
</comment>
<dbReference type="InterPro" id="IPR053926">
    <property type="entry name" value="RecX_HTH_1st"/>
</dbReference>
<feature type="domain" description="RecX second three-helical" evidence="6">
    <location>
        <begin position="62"/>
        <end position="102"/>
    </location>
</feature>